<dbReference type="EMBL" id="JAMKPW020000017">
    <property type="protein sequence ID" value="KAK8209124.1"/>
    <property type="molecule type" value="Genomic_DNA"/>
</dbReference>
<proteinExistence type="predicted"/>
<organism evidence="1 2">
    <name type="scientific">Zalaria obscura</name>
    <dbReference type="NCBI Taxonomy" id="2024903"/>
    <lineage>
        <taxon>Eukaryota</taxon>
        <taxon>Fungi</taxon>
        <taxon>Dikarya</taxon>
        <taxon>Ascomycota</taxon>
        <taxon>Pezizomycotina</taxon>
        <taxon>Dothideomycetes</taxon>
        <taxon>Dothideomycetidae</taxon>
        <taxon>Dothideales</taxon>
        <taxon>Zalariaceae</taxon>
        <taxon>Zalaria</taxon>
    </lineage>
</organism>
<evidence type="ECO:0000313" key="1">
    <source>
        <dbReference type="EMBL" id="KAK8209124.1"/>
    </source>
</evidence>
<evidence type="ECO:0000313" key="2">
    <source>
        <dbReference type="Proteomes" id="UP001320706"/>
    </source>
</evidence>
<protein>
    <submittedName>
        <fullName evidence="1">Uncharacterized protein</fullName>
    </submittedName>
</protein>
<keyword evidence="2" id="KW-1185">Reference proteome</keyword>
<dbReference type="Proteomes" id="UP001320706">
    <property type="component" value="Unassembled WGS sequence"/>
</dbReference>
<comment type="caution">
    <text evidence="1">The sequence shown here is derived from an EMBL/GenBank/DDBJ whole genome shotgun (WGS) entry which is preliminary data.</text>
</comment>
<gene>
    <name evidence="1" type="ORF">M8818_003819</name>
</gene>
<sequence>MTEVLTCWVSMDPISVRLCLSPSSRCAKHRSNRASPRHTQHLVTRWVGRVFELSYRTGKSSLGKESAEHVEETTF</sequence>
<reference evidence="1" key="1">
    <citation type="submission" date="2024-02" db="EMBL/GenBank/DDBJ databases">
        <title>Metagenome Assembled Genome of Zalaria obscura JY119.</title>
        <authorList>
            <person name="Vighnesh L."/>
            <person name="Jagadeeshwari U."/>
            <person name="Venkata Ramana C."/>
            <person name="Sasikala C."/>
        </authorList>
    </citation>
    <scope>NUCLEOTIDE SEQUENCE</scope>
    <source>
        <strain evidence="1">JY119</strain>
    </source>
</reference>
<accession>A0ACC3SDW9</accession>
<name>A0ACC3SDW9_9PEZI</name>